<feature type="domain" description="Major facilitator superfamily (MFS) profile" evidence="9">
    <location>
        <begin position="14"/>
        <end position="510"/>
    </location>
</feature>
<dbReference type="InterPro" id="IPR004638">
    <property type="entry name" value="EmrB-like"/>
</dbReference>
<gene>
    <name evidence="10" type="ORF">FO442_00970</name>
</gene>
<evidence type="ECO:0000313" key="10">
    <source>
        <dbReference type="EMBL" id="TSJ47730.1"/>
    </source>
</evidence>
<dbReference type="Proteomes" id="UP000316008">
    <property type="component" value="Unassembled WGS sequence"/>
</dbReference>
<comment type="similarity">
    <text evidence="2">Belongs to the major facilitator superfamily. EmrB family.</text>
</comment>
<feature type="transmembrane region" description="Helical" evidence="8">
    <location>
        <begin position="142"/>
        <end position="160"/>
    </location>
</feature>
<feature type="transmembrane region" description="Helical" evidence="8">
    <location>
        <begin position="409"/>
        <end position="431"/>
    </location>
</feature>
<proteinExistence type="inferred from homology"/>
<evidence type="ECO:0000256" key="7">
    <source>
        <dbReference type="ARBA" id="ARBA00023136"/>
    </source>
</evidence>
<evidence type="ECO:0000313" key="11">
    <source>
        <dbReference type="Proteomes" id="UP000316008"/>
    </source>
</evidence>
<feature type="transmembrane region" description="Helical" evidence="8">
    <location>
        <begin position="200"/>
        <end position="220"/>
    </location>
</feature>
<dbReference type="PROSITE" id="PS50850">
    <property type="entry name" value="MFS"/>
    <property type="match status" value="1"/>
</dbReference>
<dbReference type="InterPro" id="IPR036259">
    <property type="entry name" value="MFS_trans_sf"/>
</dbReference>
<feature type="transmembrane region" description="Helical" evidence="8">
    <location>
        <begin position="12"/>
        <end position="30"/>
    </location>
</feature>
<protein>
    <submittedName>
        <fullName evidence="10">MFS transporter</fullName>
    </submittedName>
</protein>
<feature type="transmembrane region" description="Helical" evidence="8">
    <location>
        <begin position="334"/>
        <end position="352"/>
    </location>
</feature>
<dbReference type="Gene3D" id="1.20.1250.20">
    <property type="entry name" value="MFS general substrate transporter like domains"/>
    <property type="match status" value="1"/>
</dbReference>
<dbReference type="EMBL" id="VLPL01000001">
    <property type="protein sequence ID" value="TSJ47730.1"/>
    <property type="molecule type" value="Genomic_DNA"/>
</dbReference>
<comment type="subcellular location">
    <subcellularLocation>
        <location evidence="1">Cell membrane</location>
        <topology evidence="1">Multi-pass membrane protein</topology>
    </subcellularLocation>
</comment>
<evidence type="ECO:0000256" key="2">
    <source>
        <dbReference type="ARBA" id="ARBA00008537"/>
    </source>
</evidence>
<evidence type="ECO:0000256" key="3">
    <source>
        <dbReference type="ARBA" id="ARBA00022448"/>
    </source>
</evidence>
<dbReference type="NCBIfam" id="TIGR00711">
    <property type="entry name" value="efflux_EmrB"/>
    <property type="match status" value="1"/>
</dbReference>
<dbReference type="GO" id="GO:0022857">
    <property type="term" value="F:transmembrane transporter activity"/>
    <property type="evidence" value="ECO:0007669"/>
    <property type="project" value="InterPro"/>
</dbReference>
<evidence type="ECO:0000256" key="6">
    <source>
        <dbReference type="ARBA" id="ARBA00022989"/>
    </source>
</evidence>
<dbReference type="CDD" id="cd17321">
    <property type="entry name" value="MFS_MMR_MDR_like"/>
    <property type="match status" value="1"/>
</dbReference>
<keyword evidence="11" id="KW-1185">Reference proteome</keyword>
<evidence type="ECO:0000256" key="1">
    <source>
        <dbReference type="ARBA" id="ARBA00004651"/>
    </source>
</evidence>
<feature type="transmembrane region" description="Helical" evidence="8">
    <location>
        <begin position="50"/>
        <end position="68"/>
    </location>
</feature>
<keyword evidence="4" id="KW-1003">Cell membrane</keyword>
<feature type="transmembrane region" description="Helical" evidence="8">
    <location>
        <begin position="232"/>
        <end position="249"/>
    </location>
</feature>
<comment type="caution">
    <text evidence="10">The sequence shown here is derived from an EMBL/GenBank/DDBJ whole genome shotgun (WGS) entry which is preliminary data.</text>
</comment>
<dbReference type="RefSeq" id="WP_144331265.1">
    <property type="nucleotide sequence ID" value="NZ_VLPL01000001.1"/>
</dbReference>
<keyword evidence="7 8" id="KW-0472">Membrane</keyword>
<feature type="transmembrane region" description="Helical" evidence="8">
    <location>
        <begin position="364"/>
        <end position="388"/>
    </location>
</feature>
<dbReference type="InterPro" id="IPR020846">
    <property type="entry name" value="MFS_dom"/>
</dbReference>
<evidence type="ECO:0000256" key="8">
    <source>
        <dbReference type="SAM" id="Phobius"/>
    </source>
</evidence>
<keyword evidence="6 8" id="KW-1133">Transmembrane helix</keyword>
<dbReference type="Pfam" id="PF07690">
    <property type="entry name" value="MFS_1"/>
    <property type="match status" value="1"/>
</dbReference>
<organism evidence="10 11">
    <name type="scientific">Fluviicola chungangensis</name>
    <dbReference type="NCBI Taxonomy" id="2597671"/>
    <lineage>
        <taxon>Bacteria</taxon>
        <taxon>Pseudomonadati</taxon>
        <taxon>Bacteroidota</taxon>
        <taxon>Flavobacteriia</taxon>
        <taxon>Flavobacteriales</taxon>
        <taxon>Crocinitomicaceae</taxon>
        <taxon>Fluviicola</taxon>
    </lineage>
</organism>
<feature type="transmembrane region" description="Helical" evidence="8">
    <location>
        <begin position="112"/>
        <end position="130"/>
    </location>
</feature>
<feature type="transmembrane region" description="Helical" evidence="8">
    <location>
        <begin position="305"/>
        <end position="322"/>
    </location>
</feature>
<dbReference type="Gene3D" id="1.20.1720.10">
    <property type="entry name" value="Multidrug resistance protein D"/>
    <property type="match status" value="1"/>
</dbReference>
<feature type="transmembrane region" description="Helical" evidence="8">
    <location>
        <begin position="80"/>
        <end position="106"/>
    </location>
</feature>
<name>A0A556N6B1_9FLAO</name>
<reference evidence="10 11" key="1">
    <citation type="submission" date="2019-07" db="EMBL/GenBank/DDBJ databases">
        <authorList>
            <person name="Huq M.A."/>
        </authorList>
    </citation>
    <scope>NUCLEOTIDE SEQUENCE [LARGE SCALE GENOMIC DNA]</scope>
    <source>
        <strain evidence="10 11">MAH-3</strain>
    </source>
</reference>
<keyword evidence="3" id="KW-0813">Transport</keyword>
<dbReference type="InterPro" id="IPR011701">
    <property type="entry name" value="MFS"/>
</dbReference>
<evidence type="ECO:0000256" key="5">
    <source>
        <dbReference type="ARBA" id="ARBA00022692"/>
    </source>
</evidence>
<dbReference type="AlphaFoldDB" id="A0A556N6B1"/>
<dbReference type="SUPFAM" id="SSF103473">
    <property type="entry name" value="MFS general substrate transporter"/>
    <property type="match status" value="1"/>
</dbReference>
<feature type="transmembrane region" description="Helical" evidence="8">
    <location>
        <begin position="487"/>
        <end position="506"/>
    </location>
</feature>
<dbReference type="PANTHER" id="PTHR42718">
    <property type="entry name" value="MAJOR FACILITATOR SUPERFAMILY MULTIDRUG TRANSPORTER MFSC"/>
    <property type="match status" value="1"/>
</dbReference>
<keyword evidence="5 8" id="KW-0812">Transmembrane</keyword>
<dbReference type="GO" id="GO:0005886">
    <property type="term" value="C:plasma membrane"/>
    <property type="evidence" value="ECO:0007669"/>
    <property type="project" value="UniProtKB-SubCell"/>
</dbReference>
<feature type="transmembrane region" description="Helical" evidence="8">
    <location>
        <begin position="270"/>
        <end position="293"/>
    </location>
</feature>
<sequence>MLEIPFKSATGRWILFSTILATSMVFIDGSALNVVLPSLQKDLKATGADVFWVLNAYLLVLAAMMLPGGSLGDRFGRKKIFGIGIVLFSVGSLLCGISPSIIFLIVSRSIQGLGGALMVPGSLSLITSLIREQERGKAIGTWSAVTTIVSIGGPILGGVLGDHGLWRYIFFINIPIGVVSLIALWLKVPETSNEEDQSKVDFPGAFLLVAGLAAITYSFLKFPISGFNDWKVNGILIFGMLNLILFLFVEKRRKNPMIDLTLFLNTNFTGLNLLTFFLYGALGGGFLFLSLNYVQVQGYTQTESGLTFLPFTFVLGLFSRYIGTLSDRLGTKPFLIAGPFTTGLGFLWMSFIKQTHGASDYWTSFFPGMILVSIGMLLTVVPLTTAVMNSISQNQAGISSGVNNAVSRMAGIFANAAFGALALFLFTHAVIAGLEQSRLDESQKKHITAETVNLGNAKVPTDVYDANQRTQIRQLYHRSFLESYQCILVICALMCFVASLTAFLTVQKKRVQSLV</sequence>
<feature type="transmembrane region" description="Helical" evidence="8">
    <location>
        <begin position="166"/>
        <end position="188"/>
    </location>
</feature>
<evidence type="ECO:0000256" key="4">
    <source>
        <dbReference type="ARBA" id="ARBA00022475"/>
    </source>
</evidence>
<dbReference type="PANTHER" id="PTHR42718:SF9">
    <property type="entry name" value="MAJOR FACILITATOR SUPERFAMILY MULTIDRUG TRANSPORTER MFSC"/>
    <property type="match status" value="1"/>
</dbReference>
<accession>A0A556N6B1</accession>
<evidence type="ECO:0000259" key="9">
    <source>
        <dbReference type="PROSITE" id="PS50850"/>
    </source>
</evidence>
<dbReference type="OrthoDB" id="9793283at2"/>